<dbReference type="UniPathway" id="UPA00087">
    <property type="reaction ID" value="UER00173"/>
</dbReference>
<dbReference type="GO" id="GO:0006015">
    <property type="term" value="P:5-phosphoribose 1-diphosphate biosynthetic process"/>
    <property type="evidence" value="ECO:0007669"/>
    <property type="project" value="UniProtKB-UniPathway"/>
</dbReference>
<keyword evidence="10" id="KW-1185">Reference proteome</keyword>
<dbReference type="PANTHER" id="PTHR21110:SF0">
    <property type="entry name" value="PHOSPHOPENTOMUTASE"/>
    <property type="match status" value="1"/>
</dbReference>
<name>F7NJZ7_9FIRM</name>
<sequence length="391" mass="42325">MFTRVIVIVLDSVGIGATPDAHLYGDSGTNTLVHIAEARGGLLLPVLESLGLGCIEAIPGVKRVNSPKACYAKMAELSKGKDTTSGHWEIAGYPVFSPFPMYPQGFPAEMIDSFVRFTGKKILGNKPASGTEIIQELGAEHMVTGYPIVYTSGDSVFQIAAHEEIIPPEELYDICRIARKKVCIGPHAVGRVIARPFVGQPGRFTRTAGRHDFSLEPGQTVLDSLKEHHYTVVGVGKIGDIFAHRGLTDSYPTVSNSDGMNRLHAVLAETSRGLVMVNLVDFDSLYGHRNDAAGYAEALEEFDRHLALLLPAIRSTDLLIITADHGCDPTMPGTDHTREYVPLLAFSPARETGLDLGIRTSFADIGATIAEIFHLPGLEYGQSFLPAFKEN</sequence>
<evidence type="ECO:0000313" key="10">
    <source>
        <dbReference type="Proteomes" id="UP000003240"/>
    </source>
</evidence>
<evidence type="ECO:0000256" key="3">
    <source>
        <dbReference type="ARBA" id="ARBA00022723"/>
    </source>
</evidence>
<dbReference type="EMBL" id="AFGF01000102">
    <property type="protein sequence ID" value="EGO63644.1"/>
    <property type="molecule type" value="Genomic_DNA"/>
</dbReference>
<dbReference type="NCBIfam" id="NF003766">
    <property type="entry name" value="PRK05362.1"/>
    <property type="match status" value="1"/>
</dbReference>
<dbReference type="GO" id="GO:0009117">
    <property type="term" value="P:nucleotide metabolic process"/>
    <property type="evidence" value="ECO:0007669"/>
    <property type="project" value="UniProtKB-UniRule"/>
</dbReference>
<keyword evidence="4 6" id="KW-0464">Manganese</keyword>
<dbReference type="GO" id="GO:0005829">
    <property type="term" value="C:cytosol"/>
    <property type="evidence" value="ECO:0007669"/>
    <property type="project" value="TreeGrafter"/>
</dbReference>
<dbReference type="GO" id="GO:0008973">
    <property type="term" value="F:phosphopentomutase activity"/>
    <property type="evidence" value="ECO:0007669"/>
    <property type="project" value="UniProtKB-UniRule"/>
</dbReference>
<feature type="binding site" evidence="6">
    <location>
        <position position="11"/>
    </location>
    <ligand>
        <name>Mn(2+)</name>
        <dbReference type="ChEBI" id="CHEBI:29035"/>
        <label>1</label>
    </ligand>
</feature>
<evidence type="ECO:0000256" key="4">
    <source>
        <dbReference type="ARBA" id="ARBA00023211"/>
    </source>
</evidence>
<reference evidence="9 10" key="1">
    <citation type="journal article" date="2011" name="EMBO J.">
        <title>Structural diversity of bacterial flagellar motors.</title>
        <authorList>
            <person name="Chen S."/>
            <person name="Beeby M."/>
            <person name="Murphy G.E."/>
            <person name="Leadbetter J.R."/>
            <person name="Hendrixson D.R."/>
            <person name="Briegel A."/>
            <person name="Li Z."/>
            <person name="Shi J."/>
            <person name="Tocheva E.I."/>
            <person name="Muller A."/>
            <person name="Dobro M.J."/>
            <person name="Jensen G.J."/>
        </authorList>
    </citation>
    <scope>NUCLEOTIDE SEQUENCE [LARGE SCALE GENOMIC DNA]</scope>
    <source>
        <strain evidence="9 10">DSM 6540</strain>
    </source>
</reference>
<comment type="catalytic activity">
    <reaction evidence="6">
        <text>2-deoxy-alpha-D-ribose 1-phosphate = 2-deoxy-D-ribose 5-phosphate</text>
        <dbReference type="Rhea" id="RHEA:27658"/>
        <dbReference type="ChEBI" id="CHEBI:57259"/>
        <dbReference type="ChEBI" id="CHEBI:62877"/>
        <dbReference type="EC" id="5.4.2.7"/>
    </reaction>
</comment>
<comment type="catalytic activity">
    <reaction evidence="6">
        <text>alpha-D-ribose 1-phosphate = D-ribose 5-phosphate</text>
        <dbReference type="Rhea" id="RHEA:18793"/>
        <dbReference type="ChEBI" id="CHEBI:57720"/>
        <dbReference type="ChEBI" id="CHEBI:78346"/>
        <dbReference type="EC" id="5.4.2.7"/>
    </reaction>
</comment>
<evidence type="ECO:0000256" key="2">
    <source>
        <dbReference type="ARBA" id="ARBA00022490"/>
    </source>
</evidence>
<dbReference type="FunFam" id="3.30.70.1250:FF:000001">
    <property type="entry name" value="Phosphopentomutase"/>
    <property type="match status" value="1"/>
</dbReference>
<dbReference type="PIRSF" id="PIRSF001491">
    <property type="entry name" value="Ppentomutase"/>
    <property type="match status" value="1"/>
</dbReference>
<keyword evidence="2 6" id="KW-0963">Cytoplasm</keyword>
<evidence type="ECO:0000256" key="5">
    <source>
        <dbReference type="ARBA" id="ARBA00023235"/>
    </source>
</evidence>
<dbReference type="OrthoDB" id="9769930at2"/>
<dbReference type="GO" id="GO:0000287">
    <property type="term" value="F:magnesium ion binding"/>
    <property type="evidence" value="ECO:0007669"/>
    <property type="project" value="UniProtKB-UniRule"/>
</dbReference>
<comment type="pathway">
    <text evidence="6">Carbohydrate degradation; 2-deoxy-D-ribose 1-phosphate degradation; D-glyceraldehyde 3-phosphate and acetaldehyde from 2-deoxy-alpha-D-ribose 1-phosphate: step 1/2.</text>
</comment>
<evidence type="ECO:0000313" key="9">
    <source>
        <dbReference type="EMBL" id="EGO63644.1"/>
    </source>
</evidence>
<proteinExistence type="inferred from homology"/>
<feature type="binding site" evidence="6">
    <location>
        <position position="336"/>
    </location>
    <ligand>
        <name>Mn(2+)</name>
        <dbReference type="ChEBI" id="CHEBI:29035"/>
        <label>2</label>
    </ligand>
</feature>
<feature type="binding site" evidence="6">
    <location>
        <position position="283"/>
    </location>
    <ligand>
        <name>Mn(2+)</name>
        <dbReference type="ChEBI" id="CHEBI:29035"/>
        <label>2</label>
    </ligand>
</feature>
<dbReference type="NCBIfam" id="TIGR01696">
    <property type="entry name" value="deoB"/>
    <property type="match status" value="1"/>
</dbReference>
<dbReference type="STRING" id="1009370.ALO_12044"/>
<evidence type="ECO:0000256" key="1">
    <source>
        <dbReference type="ARBA" id="ARBA00010373"/>
    </source>
</evidence>
<dbReference type="InterPro" id="IPR024052">
    <property type="entry name" value="Phosphopentomutase_DeoB_cap_sf"/>
</dbReference>
<dbReference type="InterPro" id="IPR006124">
    <property type="entry name" value="Metalloenzyme"/>
</dbReference>
<feature type="binding site" evidence="6">
    <location>
        <position position="288"/>
    </location>
    <ligand>
        <name>Mn(2+)</name>
        <dbReference type="ChEBI" id="CHEBI:29035"/>
        <label>2</label>
    </ligand>
</feature>
<dbReference type="Gene3D" id="3.40.720.10">
    <property type="entry name" value="Alkaline Phosphatase, subunit A"/>
    <property type="match status" value="1"/>
</dbReference>
<dbReference type="CDD" id="cd16009">
    <property type="entry name" value="PPM"/>
    <property type="match status" value="1"/>
</dbReference>
<dbReference type="RefSeq" id="WP_004095938.1">
    <property type="nucleotide sequence ID" value="NZ_AFGF01000102.1"/>
</dbReference>
<dbReference type="EC" id="5.4.2.7" evidence="6 7"/>
<dbReference type="GO" id="GO:0030145">
    <property type="term" value="F:manganese ion binding"/>
    <property type="evidence" value="ECO:0007669"/>
    <property type="project" value="UniProtKB-UniRule"/>
</dbReference>
<comment type="caution">
    <text evidence="9">The sequence shown here is derived from an EMBL/GenBank/DDBJ whole genome shotgun (WGS) entry which is preliminary data.</text>
</comment>
<comment type="function">
    <text evidence="6">Isomerase that catalyzes the conversion of deoxy-ribose 1-phosphate (dRib-1-P) and ribose 1-phosphate (Rib-1-P) to deoxy-ribose 5-phosphate (dRib-5-P) and ribose 5-phosphate (Rib-5-P), respectively.</text>
</comment>
<evidence type="ECO:0000259" key="8">
    <source>
        <dbReference type="Pfam" id="PF01676"/>
    </source>
</evidence>
<comment type="similarity">
    <text evidence="1 6">Belongs to the phosphopentomutase family.</text>
</comment>
<dbReference type="Gene3D" id="3.30.70.1250">
    <property type="entry name" value="Phosphopentomutase"/>
    <property type="match status" value="1"/>
</dbReference>
<dbReference type="GO" id="GO:0043094">
    <property type="term" value="P:metabolic compound salvage"/>
    <property type="evidence" value="ECO:0007669"/>
    <property type="project" value="UniProtKB-UniRule"/>
</dbReference>
<feature type="domain" description="Metalloenzyme" evidence="8">
    <location>
        <begin position="4"/>
        <end position="375"/>
    </location>
</feature>
<evidence type="ECO:0000256" key="6">
    <source>
        <dbReference type="HAMAP-Rule" id="MF_00740"/>
    </source>
</evidence>
<comment type="subcellular location">
    <subcellularLocation>
        <location evidence="6">Cytoplasm</location>
    </subcellularLocation>
</comment>
<gene>
    <name evidence="6" type="primary">deoB</name>
    <name evidence="9" type="ORF">ALO_12044</name>
</gene>
<dbReference type="HAMAP" id="MF_00740">
    <property type="entry name" value="Phosphopentomut"/>
    <property type="match status" value="1"/>
</dbReference>
<dbReference type="Pfam" id="PF01676">
    <property type="entry name" value="Metalloenzyme"/>
    <property type="match status" value="1"/>
</dbReference>
<dbReference type="eggNOG" id="COG1015">
    <property type="taxonomic scope" value="Bacteria"/>
</dbReference>
<keyword evidence="5 6" id="KW-0413">Isomerase</keyword>
<protein>
    <recommendedName>
        <fullName evidence="6 7">Phosphopentomutase</fullName>
        <ecNumber evidence="6 7">5.4.2.7</ecNumber>
    </recommendedName>
    <alternativeName>
        <fullName evidence="6">Phosphodeoxyribomutase</fullName>
    </alternativeName>
</protein>
<organism evidence="9 10">
    <name type="scientific">Acetonema longum DSM 6540</name>
    <dbReference type="NCBI Taxonomy" id="1009370"/>
    <lineage>
        <taxon>Bacteria</taxon>
        <taxon>Bacillati</taxon>
        <taxon>Bacillota</taxon>
        <taxon>Negativicutes</taxon>
        <taxon>Acetonemataceae</taxon>
        <taxon>Acetonema</taxon>
    </lineage>
</organism>
<keyword evidence="3 6" id="KW-0479">Metal-binding</keyword>
<dbReference type="InterPro" id="IPR010045">
    <property type="entry name" value="DeoB"/>
</dbReference>
<evidence type="ECO:0000256" key="7">
    <source>
        <dbReference type="NCBIfam" id="TIGR01696"/>
    </source>
</evidence>
<dbReference type="SUPFAM" id="SSF53649">
    <property type="entry name" value="Alkaline phosphatase-like"/>
    <property type="match status" value="1"/>
</dbReference>
<dbReference type="GO" id="GO:0006018">
    <property type="term" value="P:2-deoxyribose 1-phosphate catabolic process"/>
    <property type="evidence" value="ECO:0007669"/>
    <property type="project" value="UniProtKB-UniRule"/>
</dbReference>
<comment type="cofactor">
    <cofactor evidence="6">
        <name>Mn(2+)</name>
        <dbReference type="ChEBI" id="CHEBI:29035"/>
    </cofactor>
    <text evidence="6">Binds 2 manganese ions.</text>
</comment>
<dbReference type="Proteomes" id="UP000003240">
    <property type="component" value="Unassembled WGS sequence"/>
</dbReference>
<feature type="binding site" evidence="6">
    <location>
        <position position="324"/>
    </location>
    <ligand>
        <name>Mn(2+)</name>
        <dbReference type="ChEBI" id="CHEBI:29035"/>
        <label>1</label>
    </ligand>
</feature>
<dbReference type="InterPro" id="IPR017850">
    <property type="entry name" value="Alkaline_phosphatase_core_sf"/>
</dbReference>
<dbReference type="PANTHER" id="PTHR21110">
    <property type="entry name" value="PHOSPHOPENTOMUTASE"/>
    <property type="match status" value="1"/>
</dbReference>
<dbReference type="AlphaFoldDB" id="F7NJZ7"/>
<feature type="binding site" evidence="6">
    <location>
        <position position="325"/>
    </location>
    <ligand>
        <name>Mn(2+)</name>
        <dbReference type="ChEBI" id="CHEBI:29035"/>
        <label>1</label>
    </ligand>
</feature>
<accession>F7NJZ7</accession>
<dbReference type="SUPFAM" id="SSF143856">
    <property type="entry name" value="DeoB insert domain-like"/>
    <property type="match status" value="1"/>
</dbReference>